<dbReference type="EMBL" id="MU266388">
    <property type="protein sequence ID" value="KAH7926177.1"/>
    <property type="molecule type" value="Genomic_DNA"/>
</dbReference>
<proteinExistence type="predicted"/>
<organism evidence="1 2">
    <name type="scientific">Leucogyrophana mollusca</name>
    <dbReference type="NCBI Taxonomy" id="85980"/>
    <lineage>
        <taxon>Eukaryota</taxon>
        <taxon>Fungi</taxon>
        <taxon>Dikarya</taxon>
        <taxon>Basidiomycota</taxon>
        <taxon>Agaricomycotina</taxon>
        <taxon>Agaricomycetes</taxon>
        <taxon>Agaricomycetidae</taxon>
        <taxon>Boletales</taxon>
        <taxon>Boletales incertae sedis</taxon>
        <taxon>Leucogyrophana</taxon>
    </lineage>
</organism>
<dbReference type="Proteomes" id="UP000790709">
    <property type="component" value="Unassembled WGS sequence"/>
</dbReference>
<name>A0ACB8BMU2_9AGAM</name>
<comment type="caution">
    <text evidence="1">The sequence shown here is derived from an EMBL/GenBank/DDBJ whole genome shotgun (WGS) entry which is preliminary data.</text>
</comment>
<evidence type="ECO:0000313" key="2">
    <source>
        <dbReference type="Proteomes" id="UP000790709"/>
    </source>
</evidence>
<keyword evidence="2" id="KW-1185">Reference proteome</keyword>
<evidence type="ECO:0000313" key="1">
    <source>
        <dbReference type="EMBL" id="KAH7926177.1"/>
    </source>
</evidence>
<reference evidence="1" key="1">
    <citation type="journal article" date="2021" name="New Phytol.">
        <title>Evolutionary innovations through gain and loss of genes in the ectomycorrhizal Boletales.</title>
        <authorList>
            <person name="Wu G."/>
            <person name="Miyauchi S."/>
            <person name="Morin E."/>
            <person name="Kuo A."/>
            <person name="Drula E."/>
            <person name="Varga T."/>
            <person name="Kohler A."/>
            <person name="Feng B."/>
            <person name="Cao Y."/>
            <person name="Lipzen A."/>
            <person name="Daum C."/>
            <person name="Hundley H."/>
            <person name="Pangilinan J."/>
            <person name="Johnson J."/>
            <person name="Barry K."/>
            <person name="LaButti K."/>
            <person name="Ng V."/>
            <person name="Ahrendt S."/>
            <person name="Min B."/>
            <person name="Choi I.G."/>
            <person name="Park H."/>
            <person name="Plett J.M."/>
            <person name="Magnuson J."/>
            <person name="Spatafora J.W."/>
            <person name="Nagy L.G."/>
            <person name="Henrissat B."/>
            <person name="Grigoriev I.V."/>
            <person name="Yang Z.L."/>
            <person name="Xu J."/>
            <person name="Martin F.M."/>
        </authorList>
    </citation>
    <scope>NUCLEOTIDE SEQUENCE</scope>
    <source>
        <strain evidence="1">KUC20120723A-06</strain>
    </source>
</reference>
<accession>A0ACB8BMU2</accession>
<protein>
    <submittedName>
        <fullName evidence="1">MFS general substrate transporter</fullName>
    </submittedName>
</protein>
<sequence length="513" mass="54878">MVRATVRWRGLLLLLFCLAQFLDVFNSSALFTAIASITVTLRLSVANSVWLLSAYQLTFASFLLLSGRISDVYSPKYVFIGGLAAFGLMSLGSGFVDNKIAFLVLRALIGIAAALTIPSALAMIVRMYPNPGTQGRAIAAFGGSVAIGNVSGLIIGAALVERASWRWIFWIVASVALPVAASAALLIPSELAQGDDLDISTKKELDIGGIILLTCEPHVTASLILFIFSVTSGSSSTWKSATTLVPLFISLVTFTAFWFWERRVPFARAALPLGLWSYPNFGLFFAVALLPMFWWTTVLFQFTTFWQDSYQWSSLKAAVHLLPIGILAFPVMIIASKGLPIGDKTIILIGEVLSLAGSILLAFSNNPALYWSRNFVGFCIGTVGTALVFARANIIIVQSTPNELAGTVSAIFNAALQLGSATGVSIISSIQNSVESGASESDPFRGRAAGLWALTAFVAAELIAVSFVWRNGTSNEAGLESKVRSDLGEEEQLSVVVEEALARHGVPLSEIET</sequence>
<gene>
    <name evidence="1" type="ORF">BV22DRAFT_1104529</name>
</gene>